<gene>
    <name evidence="3" type="ORF">BU14_0492s0006</name>
</gene>
<dbReference type="SUPFAM" id="SSF56349">
    <property type="entry name" value="DNA breaking-rejoining enzymes"/>
    <property type="match status" value="1"/>
</dbReference>
<dbReference type="AlphaFoldDB" id="A0A1X6NTP9"/>
<dbReference type="SUPFAM" id="SSF47823">
    <property type="entry name" value="lambda integrase-like, N-terminal domain"/>
    <property type="match status" value="1"/>
</dbReference>
<dbReference type="Gene3D" id="1.10.150.130">
    <property type="match status" value="1"/>
</dbReference>
<evidence type="ECO:0008006" key="5">
    <source>
        <dbReference type="Google" id="ProtNLM"/>
    </source>
</evidence>
<keyword evidence="4" id="KW-1185">Reference proteome</keyword>
<sequence length="321" mass="34372">PRGGADAAAARWLRLKSVVATTAARYNGAWGRFEAYCCQRGLCPLPASTETVLAYVGCLWRGASVVALSLKPILAAVRKRHLAAGQPNPCDDDRVREAKAGFRRAGLAYRPVTKLARVPLPAVVAWQLAALALRSPTVRRHQLTAVVLQFWWMRRAGDITRLTLGDVDVRADGSSAYQVPRHKTEADTGLIARRMPAGVHPGADLPHVLLTRLVADFRAAGRPPTTRLFTTCRPDAAAALVTTWLRDGLRRLGITPAVGTVYASHSLKSGGATAANAAGVNRGAIAALSATTEPTLAASYISSLVVPSVFDRFFFARLLPR</sequence>
<dbReference type="InterPro" id="IPR013762">
    <property type="entry name" value="Integrase-like_cat_sf"/>
</dbReference>
<organism evidence="3 4">
    <name type="scientific">Porphyra umbilicalis</name>
    <name type="common">Purple laver</name>
    <name type="synonym">Red alga</name>
    <dbReference type="NCBI Taxonomy" id="2786"/>
    <lineage>
        <taxon>Eukaryota</taxon>
        <taxon>Rhodophyta</taxon>
        <taxon>Bangiophyceae</taxon>
        <taxon>Bangiales</taxon>
        <taxon>Bangiaceae</taxon>
        <taxon>Porphyra</taxon>
    </lineage>
</organism>
<accession>A0A1X6NTP9</accession>
<dbReference type="GO" id="GO:0015074">
    <property type="term" value="P:DNA integration"/>
    <property type="evidence" value="ECO:0007669"/>
    <property type="project" value="InterPro"/>
</dbReference>
<keyword evidence="2" id="KW-0233">DNA recombination</keyword>
<proteinExistence type="predicted"/>
<protein>
    <recommendedName>
        <fullName evidence="5">Tyr recombinase domain-containing protein</fullName>
    </recommendedName>
</protein>
<dbReference type="Gene3D" id="1.10.443.10">
    <property type="entry name" value="Intergrase catalytic core"/>
    <property type="match status" value="1"/>
</dbReference>
<dbReference type="EMBL" id="KV919101">
    <property type="protein sequence ID" value="OSX71886.1"/>
    <property type="molecule type" value="Genomic_DNA"/>
</dbReference>
<evidence type="ECO:0000313" key="4">
    <source>
        <dbReference type="Proteomes" id="UP000218209"/>
    </source>
</evidence>
<feature type="non-terminal residue" evidence="3">
    <location>
        <position position="1"/>
    </location>
</feature>
<dbReference type="InterPro" id="IPR010998">
    <property type="entry name" value="Integrase_recombinase_N"/>
</dbReference>
<dbReference type="InterPro" id="IPR011010">
    <property type="entry name" value="DNA_brk_join_enz"/>
</dbReference>
<name>A0A1X6NTP9_PORUM</name>
<dbReference type="GO" id="GO:0003677">
    <property type="term" value="F:DNA binding"/>
    <property type="evidence" value="ECO:0007669"/>
    <property type="project" value="UniProtKB-KW"/>
</dbReference>
<evidence type="ECO:0000256" key="1">
    <source>
        <dbReference type="ARBA" id="ARBA00023125"/>
    </source>
</evidence>
<keyword evidence="1" id="KW-0238">DNA-binding</keyword>
<dbReference type="GO" id="GO:0006310">
    <property type="term" value="P:DNA recombination"/>
    <property type="evidence" value="ECO:0007669"/>
    <property type="project" value="UniProtKB-KW"/>
</dbReference>
<evidence type="ECO:0000313" key="3">
    <source>
        <dbReference type="EMBL" id="OSX71886.1"/>
    </source>
</evidence>
<dbReference type="Proteomes" id="UP000218209">
    <property type="component" value="Unassembled WGS sequence"/>
</dbReference>
<reference evidence="3 4" key="1">
    <citation type="submission" date="2017-03" db="EMBL/GenBank/DDBJ databases">
        <title>WGS assembly of Porphyra umbilicalis.</title>
        <authorList>
            <person name="Brawley S.H."/>
            <person name="Blouin N.A."/>
            <person name="Ficko-Blean E."/>
            <person name="Wheeler G.L."/>
            <person name="Lohr M."/>
            <person name="Goodson H.V."/>
            <person name="Jenkins J.W."/>
            <person name="Blaby-Haas C.E."/>
            <person name="Helliwell K.E."/>
            <person name="Chan C."/>
            <person name="Marriage T."/>
            <person name="Bhattacharya D."/>
            <person name="Klein A.S."/>
            <person name="Badis Y."/>
            <person name="Brodie J."/>
            <person name="Cao Y."/>
            <person name="Collen J."/>
            <person name="Dittami S.M."/>
            <person name="Gachon C.M."/>
            <person name="Green B.R."/>
            <person name="Karpowicz S."/>
            <person name="Kim J.W."/>
            <person name="Kudahl U."/>
            <person name="Lin S."/>
            <person name="Michel G."/>
            <person name="Mittag M."/>
            <person name="Olson B.J."/>
            <person name="Pangilinan J."/>
            <person name="Peng Y."/>
            <person name="Qiu H."/>
            <person name="Shu S."/>
            <person name="Singer J.T."/>
            <person name="Smith A.G."/>
            <person name="Sprecher B.N."/>
            <person name="Wagner V."/>
            <person name="Wang W."/>
            <person name="Wang Z.-Y."/>
            <person name="Yan J."/>
            <person name="Yarish C."/>
            <person name="Zoeuner-Riek S."/>
            <person name="Zhuang Y."/>
            <person name="Zou Y."/>
            <person name="Lindquist E.A."/>
            <person name="Grimwood J."/>
            <person name="Barry K."/>
            <person name="Rokhsar D.S."/>
            <person name="Schmutz J."/>
            <person name="Stiller J.W."/>
            <person name="Grossman A.R."/>
            <person name="Prochnik S.E."/>
        </authorList>
    </citation>
    <scope>NUCLEOTIDE SEQUENCE [LARGE SCALE GENOMIC DNA]</scope>
    <source>
        <strain evidence="3">4086291</strain>
    </source>
</reference>
<evidence type="ECO:0000256" key="2">
    <source>
        <dbReference type="ARBA" id="ARBA00023172"/>
    </source>
</evidence>